<comment type="caution">
    <text evidence="3">The sequence shown here is derived from an EMBL/GenBank/DDBJ whole genome shotgun (WGS) entry which is preliminary data.</text>
</comment>
<feature type="chain" id="PRO_5020686457" description="DUF11 domain-containing protein" evidence="2">
    <location>
        <begin position="27"/>
        <end position="512"/>
    </location>
</feature>
<feature type="region of interest" description="Disordered" evidence="1">
    <location>
        <begin position="107"/>
        <end position="127"/>
    </location>
</feature>
<evidence type="ECO:0000313" key="3">
    <source>
        <dbReference type="EMBL" id="TCD14978.1"/>
    </source>
</evidence>
<organism evidence="3 4">
    <name type="scientific">Oricola cellulosilytica</name>
    <dbReference type="NCBI Taxonomy" id="1429082"/>
    <lineage>
        <taxon>Bacteria</taxon>
        <taxon>Pseudomonadati</taxon>
        <taxon>Pseudomonadota</taxon>
        <taxon>Alphaproteobacteria</taxon>
        <taxon>Hyphomicrobiales</taxon>
        <taxon>Ahrensiaceae</taxon>
        <taxon>Oricola</taxon>
    </lineage>
</organism>
<keyword evidence="2" id="KW-0732">Signal</keyword>
<name>A0A4R0PED0_9HYPH</name>
<proteinExistence type="predicted"/>
<accession>A0A4R0PED0</accession>
<dbReference type="AlphaFoldDB" id="A0A4R0PED0"/>
<dbReference type="OrthoDB" id="9773411at2"/>
<sequence>MAPRSYRAVRRLVLGALSTFASVAVAAADITNEATAAGVYAGQSLSSPVARVEIEVSPASPRIRAVSNSKIIDDDGQEGLSPGDSVVLELTVENIGDIAVSELTFETEADQSGRPQPDPSVAAKDQAAAGGLAVGATRTFAVRHELSRMNIESGDDITLRVAVSGTAAGERVLAETFARIALPPLLGIDPSDLAIALTAGEEEVLPGGTVDFAVTAFNRSAVDMNAMLVVEFPEGMEYSATSGEAGAGRLHLRTEAGRLIANNLAVPANSTGEMRFSARVKNDLPPSVLTVRAALLDRRTEIRLIPEADASVRTAPDAEPSCAGVALHVFDDADRDGELDDGEPGIAGVRIAPEIGLPMTTAQDGRYASPCVTASRLGGVDLELKLEAETLPDGYFVTTPNPMRVRVGRGETARMAFGAASAQIVRVDVNAAAFIGETEEPDTSLAEDITRLISVLDRQPSLLRLTYFANRESEELASRRVEKVRDTVLQRWQAAGRRYPLEIDTRVVGKGG</sequence>
<feature type="signal peptide" evidence="2">
    <location>
        <begin position="1"/>
        <end position="26"/>
    </location>
</feature>
<evidence type="ECO:0000256" key="1">
    <source>
        <dbReference type="SAM" id="MobiDB-lite"/>
    </source>
</evidence>
<dbReference type="EMBL" id="SJST01000002">
    <property type="protein sequence ID" value="TCD14978.1"/>
    <property type="molecule type" value="Genomic_DNA"/>
</dbReference>
<evidence type="ECO:0008006" key="5">
    <source>
        <dbReference type="Google" id="ProtNLM"/>
    </source>
</evidence>
<keyword evidence="4" id="KW-1185">Reference proteome</keyword>
<dbReference type="RefSeq" id="WP_131566349.1">
    <property type="nucleotide sequence ID" value="NZ_JAINFK010000003.1"/>
</dbReference>
<evidence type="ECO:0000256" key="2">
    <source>
        <dbReference type="SAM" id="SignalP"/>
    </source>
</evidence>
<protein>
    <recommendedName>
        <fullName evidence="5">DUF11 domain-containing protein</fullName>
    </recommendedName>
</protein>
<evidence type="ECO:0000313" key="4">
    <source>
        <dbReference type="Proteomes" id="UP000291301"/>
    </source>
</evidence>
<gene>
    <name evidence="3" type="ORF">E0D97_05345</name>
</gene>
<reference evidence="3 4" key="1">
    <citation type="journal article" date="2015" name="Antonie Van Leeuwenhoek">
        <title>Oricola cellulosilytica gen. nov., sp. nov., a cellulose-degrading bacterium of the family Phyllobacteriaceae isolated from surface seashore water, and emended descriptions of Mesorhizobium loti and Phyllobacterium myrsinacearum.</title>
        <authorList>
            <person name="Hameed A."/>
            <person name="Shahina M."/>
            <person name="Lai W.A."/>
            <person name="Lin S.Y."/>
            <person name="Young L.S."/>
            <person name="Liu Y.C."/>
            <person name="Hsu Y.H."/>
            <person name="Young C.C."/>
        </authorList>
    </citation>
    <scope>NUCLEOTIDE SEQUENCE [LARGE SCALE GENOMIC DNA]</scope>
    <source>
        <strain evidence="3 4">KCTC 52183</strain>
    </source>
</reference>
<dbReference type="Proteomes" id="UP000291301">
    <property type="component" value="Unassembled WGS sequence"/>
</dbReference>